<dbReference type="EC" id="3.5.1.88" evidence="4"/>
<feature type="binding site" evidence="4">
    <location>
        <position position="99"/>
    </location>
    <ligand>
        <name>Fe cation</name>
        <dbReference type="ChEBI" id="CHEBI:24875"/>
    </ligand>
</feature>
<name>A0A9D9IL49_9BACT</name>
<evidence type="ECO:0000256" key="3">
    <source>
        <dbReference type="ARBA" id="ARBA00022801"/>
    </source>
</evidence>
<sequence>MKLPIYLYGSEVLKEPAKEADLNDREMLMTLVEDMKETLASADGCGLAAPQVGKSLRVLIVDGTVVADVYDYLKDFRRIMINPVILEESEAVTEYSEGCLSVPGVYADVRRPSKIKVEYYNGDLEKVTEEFDKFACRMIQHEMDHLDGHLFVERVAPIRRKMIARKLQSISRGKIATRYKSKIEQ</sequence>
<evidence type="ECO:0000313" key="5">
    <source>
        <dbReference type="EMBL" id="MBO8474195.1"/>
    </source>
</evidence>
<dbReference type="Proteomes" id="UP000823757">
    <property type="component" value="Unassembled WGS sequence"/>
</dbReference>
<dbReference type="GO" id="GO:0046872">
    <property type="term" value="F:metal ion binding"/>
    <property type="evidence" value="ECO:0007669"/>
    <property type="project" value="UniProtKB-KW"/>
</dbReference>
<dbReference type="InterPro" id="IPR023635">
    <property type="entry name" value="Peptide_deformylase"/>
</dbReference>
<gene>
    <name evidence="4 5" type="primary">def</name>
    <name evidence="5" type="ORF">IAB91_02755</name>
</gene>
<feature type="binding site" evidence="4">
    <location>
        <position position="145"/>
    </location>
    <ligand>
        <name>Fe cation</name>
        <dbReference type="ChEBI" id="CHEBI:24875"/>
    </ligand>
</feature>
<dbReference type="PANTHER" id="PTHR10458">
    <property type="entry name" value="PEPTIDE DEFORMYLASE"/>
    <property type="match status" value="1"/>
</dbReference>
<dbReference type="HAMAP" id="MF_00163">
    <property type="entry name" value="Pep_deformylase"/>
    <property type="match status" value="1"/>
</dbReference>
<evidence type="ECO:0000256" key="2">
    <source>
        <dbReference type="ARBA" id="ARBA00022723"/>
    </source>
</evidence>
<dbReference type="PANTHER" id="PTHR10458:SF22">
    <property type="entry name" value="PEPTIDE DEFORMYLASE"/>
    <property type="match status" value="1"/>
</dbReference>
<dbReference type="EMBL" id="JADIMD010000039">
    <property type="protein sequence ID" value="MBO8474195.1"/>
    <property type="molecule type" value="Genomic_DNA"/>
</dbReference>
<reference evidence="5" key="1">
    <citation type="submission" date="2020-10" db="EMBL/GenBank/DDBJ databases">
        <authorList>
            <person name="Gilroy R."/>
        </authorList>
    </citation>
    <scope>NUCLEOTIDE SEQUENCE</scope>
    <source>
        <strain evidence="5">B1-13419</strain>
    </source>
</reference>
<feature type="binding site" evidence="4">
    <location>
        <position position="141"/>
    </location>
    <ligand>
        <name>Fe cation</name>
        <dbReference type="ChEBI" id="CHEBI:24875"/>
    </ligand>
</feature>
<comment type="similarity">
    <text evidence="1 4">Belongs to the polypeptide deformylase family.</text>
</comment>
<dbReference type="AlphaFoldDB" id="A0A9D9IL49"/>
<dbReference type="PIRSF" id="PIRSF004749">
    <property type="entry name" value="Pep_def"/>
    <property type="match status" value="1"/>
</dbReference>
<dbReference type="Gene3D" id="3.90.45.10">
    <property type="entry name" value="Peptide deformylase"/>
    <property type="match status" value="1"/>
</dbReference>
<dbReference type="NCBIfam" id="NF001159">
    <property type="entry name" value="PRK00150.1-3"/>
    <property type="match status" value="1"/>
</dbReference>
<protein>
    <recommendedName>
        <fullName evidence="4">Peptide deformylase</fullName>
        <shortName evidence="4">PDF</shortName>
        <ecNumber evidence="4">3.5.1.88</ecNumber>
    </recommendedName>
    <alternativeName>
        <fullName evidence="4">Polypeptide deformylase</fullName>
    </alternativeName>
</protein>
<organism evidence="5 6">
    <name type="scientific">Candidatus Cryptobacteroides faecigallinarum</name>
    <dbReference type="NCBI Taxonomy" id="2840763"/>
    <lineage>
        <taxon>Bacteria</taxon>
        <taxon>Pseudomonadati</taxon>
        <taxon>Bacteroidota</taxon>
        <taxon>Bacteroidia</taxon>
        <taxon>Bacteroidales</taxon>
        <taxon>Candidatus Cryptobacteroides</taxon>
    </lineage>
</organism>
<evidence type="ECO:0000313" key="6">
    <source>
        <dbReference type="Proteomes" id="UP000823757"/>
    </source>
</evidence>
<comment type="cofactor">
    <cofactor evidence="4">
        <name>Fe(2+)</name>
        <dbReference type="ChEBI" id="CHEBI:29033"/>
    </cofactor>
    <text evidence="4">Binds 1 Fe(2+) ion.</text>
</comment>
<dbReference type="NCBIfam" id="TIGR00079">
    <property type="entry name" value="pept_deformyl"/>
    <property type="match status" value="1"/>
</dbReference>
<dbReference type="GO" id="GO:0042586">
    <property type="term" value="F:peptide deformylase activity"/>
    <property type="evidence" value="ECO:0007669"/>
    <property type="project" value="UniProtKB-UniRule"/>
</dbReference>
<keyword evidence="2 4" id="KW-0479">Metal-binding</keyword>
<feature type="active site" evidence="4">
    <location>
        <position position="142"/>
    </location>
</feature>
<reference evidence="5" key="2">
    <citation type="journal article" date="2021" name="PeerJ">
        <title>Extensive microbial diversity within the chicken gut microbiome revealed by metagenomics and culture.</title>
        <authorList>
            <person name="Gilroy R."/>
            <person name="Ravi A."/>
            <person name="Getino M."/>
            <person name="Pursley I."/>
            <person name="Horton D.L."/>
            <person name="Alikhan N.F."/>
            <person name="Baker D."/>
            <person name="Gharbi K."/>
            <person name="Hall N."/>
            <person name="Watson M."/>
            <person name="Adriaenssens E.M."/>
            <person name="Foster-Nyarko E."/>
            <person name="Jarju S."/>
            <person name="Secka A."/>
            <person name="Antonio M."/>
            <person name="Oren A."/>
            <person name="Chaudhuri R.R."/>
            <person name="La Ragione R."/>
            <person name="Hildebrand F."/>
            <person name="Pallen M.J."/>
        </authorList>
    </citation>
    <scope>NUCLEOTIDE SEQUENCE</scope>
    <source>
        <strain evidence="5">B1-13419</strain>
    </source>
</reference>
<dbReference type="PRINTS" id="PR01576">
    <property type="entry name" value="PDEFORMYLASE"/>
</dbReference>
<keyword evidence="3 4" id="KW-0378">Hydrolase</keyword>
<dbReference type="InterPro" id="IPR036821">
    <property type="entry name" value="Peptide_deformylase_sf"/>
</dbReference>
<accession>A0A9D9IL49</accession>
<keyword evidence="4" id="KW-0648">Protein biosynthesis</keyword>
<comment type="function">
    <text evidence="4">Removes the formyl group from the N-terminal Met of newly synthesized proteins. Requires at least a dipeptide for an efficient rate of reaction. N-terminal L-methionine is a prerequisite for activity but the enzyme has broad specificity at other positions.</text>
</comment>
<keyword evidence="4" id="KW-0408">Iron</keyword>
<comment type="catalytic activity">
    <reaction evidence="4">
        <text>N-terminal N-formyl-L-methionyl-[peptide] + H2O = N-terminal L-methionyl-[peptide] + formate</text>
        <dbReference type="Rhea" id="RHEA:24420"/>
        <dbReference type="Rhea" id="RHEA-COMP:10639"/>
        <dbReference type="Rhea" id="RHEA-COMP:10640"/>
        <dbReference type="ChEBI" id="CHEBI:15377"/>
        <dbReference type="ChEBI" id="CHEBI:15740"/>
        <dbReference type="ChEBI" id="CHEBI:49298"/>
        <dbReference type="ChEBI" id="CHEBI:64731"/>
        <dbReference type="EC" id="3.5.1.88"/>
    </reaction>
</comment>
<evidence type="ECO:0000256" key="4">
    <source>
        <dbReference type="HAMAP-Rule" id="MF_00163"/>
    </source>
</evidence>
<dbReference type="GO" id="GO:0006412">
    <property type="term" value="P:translation"/>
    <property type="evidence" value="ECO:0007669"/>
    <property type="project" value="UniProtKB-UniRule"/>
</dbReference>
<comment type="caution">
    <text evidence="5">The sequence shown here is derived from an EMBL/GenBank/DDBJ whole genome shotgun (WGS) entry which is preliminary data.</text>
</comment>
<proteinExistence type="inferred from homology"/>
<dbReference type="Pfam" id="PF01327">
    <property type="entry name" value="Pep_deformylase"/>
    <property type="match status" value="1"/>
</dbReference>
<dbReference type="SUPFAM" id="SSF56420">
    <property type="entry name" value="Peptide deformylase"/>
    <property type="match status" value="1"/>
</dbReference>
<evidence type="ECO:0000256" key="1">
    <source>
        <dbReference type="ARBA" id="ARBA00010759"/>
    </source>
</evidence>
<dbReference type="CDD" id="cd00487">
    <property type="entry name" value="Pep_deformylase"/>
    <property type="match status" value="1"/>
</dbReference>